<reference evidence="3 4" key="1">
    <citation type="submission" date="2024-08" db="EMBL/GenBank/DDBJ databases">
        <title>Insights into the chromosomal genome structure of Flemingia macrophylla.</title>
        <authorList>
            <person name="Ding Y."/>
            <person name="Zhao Y."/>
            <person name="Bi W."/>
            <person name="Wu M."/>
            <person name="Zhao G."/>
            <person name="Gong Y."/>
            <person name="Li W."/>
            <person name="Zhang P."/>
        </authorList>
    </citation>
    <scope>NUCLEOTIDE SEQUENCE [LARGE SCALE GENOMIC DNA]</scope>
    <source>
        <strain evidence="3">DYQJB</strain>
        <tissue evidence="3">Leaf</tissue>
    </source>
</reference>
<dbReference type="Pfam" id="PF14383">
    <property type="entry name" value="VARLMGL"/>
    <property type="match status" value="1"/>
</dbReference>
<sequence length="460" mass="50546">MKKLSTSSHASPSSSSITSLDPTMCTSKSTTSGCLTAILRKILCSDGLPRDQIKELGSPNSRLTDKGQNLKGKQNVDPAGATAGATAVAAAVTTTTPGIVARLMGLESIEIPCGSKPNSLSRSRSMNSVDCLGECNGMEVLHKRVKSTLSFREAPTFLLQESEKFLVLSFEGEGREFKSSGRKREPGCEELRMKVRSERGELRESKREKVCDEKVSTEKVKLGKRRVSRVSCGNAGSDGKLKEITNTLRPSKASSEKKKRFDNEAVKLSQNMKGKEVAVGEKQKRRRKKKTIGQTENKVEVDCKSEDSSPVSVLDFEREACGKDCVQVLKFLRGFAKKLNAGEHSFAVDLSSRRKLSPKLESDQHIPVSSNDNLIIDEKEDKAIDINKNEGSKEIEKNVQEYIGIWGEVSRIVDDELAATNQKHVWTTKQGDLGGIIEDLESEIFDDLLNELVDQLAGIH</sequence>
<evidence type="ECO:0000259" key="2">
    <source>
        <dbReference type="Pfam" id="PF14383"/>
    </source>
</evidence>
<dbReference type="PANTHER" id="PTHR35499">
    <property type="entry name" value="OS05G0128300 PROTEIN"/>
    <property type="match status" value="1"/>
</dbReference>
<evidence type="ECO:0000313" key="3">
    <source>
        <dbReference type="EMBL" id="KAL2332966.1"/>
    </source>
</evidence>
<gene>
    <name evidence="3" type="ORF">Fmac_014179</name>
</gene>
<proteinExistence type="predicted"/>
<feature type="compositionally biased region" description="Low complexity" evidence="1">
    <location>
        <begin position="1"/>
        <end position="19"/>
    </location>
</feature>
<feature type="compositionally biased region" description="Basic and acidic residues" evidence="1">
    <location>
        <begin position="273"/>
        <end position="282"/>
    </location>
</feature>
<accession>A0ABD1MAZ0</accession>
<evidence type="ECO:0000256" key="1">
    <source>
        <dbReference type="SAM" id="MobiDB-lite"/>
    </source>
</evidence>
<dbReference type="AlphaFoldDB" id="A0ABD1MAZ0"/>
<feature type="region of interest" description="Disordered" evidence="1">
    <location>
        <begin position="273"/>
        <end position="298"/>
    </location>
</feature>
<dbReference type="InterPro" id="IPR032795">
    <property type="entry name" value="DUF3741-assoc"/>
</dbReference>
<dbReference type="PANTHER" id="PTHR35499:SF1">
    <property type="entry name" value="DUF3741 DOMAIN-CONTAINING PROTEIN"/>
    <property type="match status" value="1"/>
</dbReference>
<dbReference type="Proteomes" id="UP001603857">
    <property type="component" value="Unassembled WGS sequence"/>
</dbReference>
<keyword evidence="4" id="KW-1185">Reference proteome</keyword>
<organism evidence="3 4">
    <name type="scientific">Flemingia macrophylla</name>
    <dbReference type="NCBI Taxonomy" id="520843"/>
    <lineage>
        <taxon>Eukaryota</taxon>
        <taxon>Viridiplantae</taxon>
        <taxon>Streptophyta</taxon>
        <taxon>Embryophyta</taxon>
        <taxon>Tracheophyta</taxon>
        <taxon>Spermatophyta</taxon>
        <taxon>Magnoliopsida</taxon>
        <taxon>eudicotyledons</taxon>
        <taxon>Gunneridae</taxon>
        <taxon>Pentapetalae</taxon>
        <taxon>rosids</taxon>
        <taxon>fabids</taxon>
        <taxon>Fabales</taxon>
        <taxon>Fabaceae</taxon>
        <taxon>Papilionoideae</taxon>
        <taxon>50 kb inversion clade</taxon>
        <taxon>NPAAA clade</taxon>
        <taxon>indigoferoid/millettioid clade</taxon>
        <taxon>Phaseoleae</taxon>
        <taxon>Flemingia</taxon>
    </lineage>
</organism>
<feature type="domain" description="DUF3741" evidence="2">
    <location>
        <begin position="95"/>
        <end position="109"/>
    </location>
</feature>
<feature type="region of interest" description="Disordered" evidence="1">
    <location>
        <begin position="1"/>
        <end position="22"/>
    </location>
</feature>
<name>A0ABD1MAZ0_9FABA</name>
<comment type="caution">
    <text evidence="3">The sequence shown here is derived from an EMBL/GenBank/DDBJ whole genome shotgun (WGS) entry which is preliminary data.</text>
</comment>
<dbReference type="EMBL" id="JBGMDY010000005">
    <property type="protein sequence ID" value="KAL2332966.1"/>
    <property type="molecule type" value="Genomic_DNA"/>
</dbReference>
<evidence type="ECO:0000313" key="4">
    <source>
        <dbReference type="Proteomes" id="UP001603857"/>
    </source>
</evidence>
<protein>
    <recommendedName>
        <fullName evidence="2">DUF3741 domain-containing protein</fullName>
    </recommendedName>
</protein>